<proteinExistence type="predicted"/>
<reference evidence="3 4" key="1">
    <citation type="journal article" date="2016" name="Nat. Commun.">
        <title>Thousands of microbial genomes shed light on interconnected biogeochemical processes in an aquifer system.</title>
        <authorList>
            <person name="Anantharaman K."/>
            <person name="Brown C.T."/>
            <person name="Hug L.A."/>
            <person name="Sharon I."/>
            <person name="Castelle C.J."/>
            <person name="Probst A.J."/>
            <person name="Thomas B.C."/>
            <person name="Singh A."/>
            <person name="Wilkins M.J."/>
            <person name="Karaoz U."/>
            <person name="Brodie E.L."/>
            <person name="Williams K.H."/>
            <person name="Hubbard S.S."/>
            <person name="Banfield J.F."/>
        </authorList>
    </citation>
    <scope>NUCLEOTIDE SEQUENCE [LARGE SCALE GENOMIC DNA]</scope>
</reference>
<feature type="region of interest" description="Disordered" evidence="1">
    <location>
        <begin position="1"/>
        <end position="108"/>
    </location>
</feature>
<dbReference type="AlphaFoldDB" id="A0A1F6DBF2"/>
<accession>A0A1F6DBF2</accession>
<gene>
    <name evidence="3" type="ORF">A2765_03335</name>
</gene>
<dbReference type="EMBL" id="MFLA01000031">
    <property type="protein sequence ID" value="OGG58681.1"/>
    <property type="molecule type" value="Genomic_DNA"/>
</dbReference>
<evidence type="ECO:0000259" key="2">
    <source>
        <dbReference type="PROSITE" id="PS50987"/>
    </source>
</evidence>
<feature type="compositionally biased region" description="Low complexity" evidence="1">
    <location>
        <begin position="11"/>
        <end position="23"/>
    </location>
</feature>
<feature type="compositionally biased region" description="Pro residues" evidence="1">
    <location>
        <begin position="87"/>
        <end position="104"/>
    </location>
</feature>
<protein>
    <recommendedName>
        <fullName evidence="2">HTH arsR-type domain-containing protein</fullName>
    </recommendedName>
</protein>
<dbReference type="GO" id="GO:0003700">
    <property type="term" value="F:DNA-binding transcription factor activity"/>
    <property type="evidence" value="ECO:0007669"/>
    <property type="project" value="InterPro"/>
</dbReference>
<evidence type="ECO:0000256" key="1">
    <source>
        <dbReference type="SAM" id="MobiDB-lite"/>
    </source>
</evidence>
<dbReference type="InterPro" id="IPR036388">
    <property type="entry name" value="WH-like_DNA-bd_sf"/>
</dbReference>
<dbReference type="Gene3D" id="1.10.10.10">
    <property type="entry name" value="Winged helix-like DNA-binding domain superfamily/Winged helix DNA-binding domain"/>
    <property type="match status" value="1"/>
</dbReference>
<dbReference type="PROSITE" id="PS50987">
    <property type="entry name" value="HTH_ARSR_2"/>
    <property type="match status" value="1"/>
</dbReference>
<feature type="domain" description="HTH arsR-type" evidence="2">
    <location>
        <begin position="104"/>
        <end position="183"/>
    </location>
</feature>
<dbReference type="InterPro" id="IPR001845">
    <property type="entry name" value="HTH_ArsR_DNA-bd_dom"/>
</dbReference>
<comment type="caution">
    <text evidence="3">The sequence shown here is derived from an EMBL/GenBank/DDBJ whole genome shotgun (WGS) entry which is preliminary data.</text>
</comment>
<sequence>MSDEIDGEVNAESSAPAALAEPAVETPSAPVPEVTAALTPEPIPEIEIESAPATDTPPVTDKSSERFSATPPHSPALDPALRQGPNPVSPAPTPEPVPPPPPPLDTSIKSRLGQAFEALRFRKRAKLDKVLTLAAKKKSIKNDDVEKLLRVSDSTAQRYLKQLVQEGRLIASKRGNDAWYEPR</sequence>
<dbReference type="Proteomes" id="UP000176377">
    <property type="component" value="Unassembled WGS sequence"/>
</dbReference>
<evidence type="ECO:0000313" key="4">
    <source>
        <dbReference type="Proteomes" id="UP000176377"/>
    </source>
</evidence>
<organism evidence="3 4">
    <name type="scientific">Candidatus Kaiserbacteria bacterium RIFCSPHIGHO2_01_FULL_56_24</name>
    <dbReference type="NCBI Taxonomy" id="1798487"/>
    <lineage>
        <taxon>Bacteria</taxon>
        <taxon>Candidatus Kaiseribacteriota</taxon>
    </lineage>
</organism>
<evidence type="ECO:0000313" key="3">
    <source>
        <dbReference type="EMBL" id="OGG58681.1"/>
    </source>
</evidence>
<name>A0A1F6DBF2_9BACT</name>